<feature type="compositionally biased region" description="Basic and acidic residues" evidence="6">
    <location>
        <begin position="74"/>
        <end position="86"/>
    </location>
</feature>
<evidence type="ECO:0000256" key="4">
    <source>
        <dbReference type="ARBA" id="ARBA00023289"/>
    </source>
</evidence>
<evidence type="ECO:0000256" key="5">
    <source>
        <dbReference type="ARBA" id="ARBA00024045"/>
    </source>
</evidence>
<dbReference type="OrthoDB" id="689350at2759"/>
<dbReference type="Pfam" id="PF00403">
    <property type="entry name" value="HMA"/>
    <property type="match status" value="1"/>
</dbReference>
<dbReference type="Proteomes" id="UP000504607">
    <property type="component" value="Chromosome 2"/>
</dbReference>
<evidence type="ECO:0000313" key="9">
    <source>
        <dbReference type="RefSeq" id="XP_029117593.1"/>
    </source>
</evidence>
<dbReference type="InterPro" id="IPR036163">
    <property type="entry name" value="HMA_dom_sf"/>
</dbReference>
<reference evidence="9" key="1">
    <citation type="submission" date="2025-08" db="UniProtKB">
        <authorList>
            <consortium name="RefSeq"/>
        </authorList>
    </citation>
    <scope>IDENTIFICATION</scope>
</reference>
<keyword evidence="2" id="KW-0479">Metal-binding</keyword>
<dbReference type="GO" id="GO:0046872">
    <property type="term" value="F:metal ion binding"/>
    <property type="evidence" value="ECO:0007669"/>
    <property type="project" value="UniProtKB-KW"/>
</dbReference>
<keyword evidence="3" id="KW-0449">Lipoprotein</keyword>
<comment type="similarity">
    <text evidence="5">Belongs to the HIPP family.</text>
</comment>
<evidence type="ECO:0000313" key="8">
    <source>
        <dbReference type="Proteomes" id="UP000504607"/>
    </source>
</evidence>
<feature type="region of interest" description="Disordered" evidence="6">
    <location>
        <begin position="70"/>
        <end position="90"/>
    </location>
</feature>
<dbReference type="CDD" id="cd00371">
    <property type="entry name" value="HMA"/>
    <property type="match status" value="1"/>
</dbReference>
<dbReference type="InterPro" id="IPR006121">
    <property type="entry name" value="HMA_dom"/>
</dbReference>
<dbReference type="Gene3D" id="3.30.70.100">
    <property type="match status" value="1"/>
</dbReference>
<dbReference type="PROSITE" id="PS50846">
    <property type="entry name" value="HMA_2"/>
    <property type="match status" value="1"/>
</dbReference>
<proteinExistence type="inferred from homology"/>
<evidence type="ECO:0000256" key="1">
    <source>
        <dbReference type="ARBA" id="ARBA00022481"/>
    </source>
</evidence>
<dbReference type="InterPro" id="IPR051863">
    <property type="entry name" value="HIPP"/>
</dbReference>
<evidence type="ECO:0000256" key="6">
    <source>
        <dbReference type="SAM" id="MobiDB-lite"/>
    </source>
</evidence>
<keyword evidence="8" id="KW-1185">Reference proteome</keyword>
<keyword evidence="1" id="KW-0488">Methylation</keyword>
<keyword evidence="4" id="KW-0636">Prenylation</keyword>
<accession>A0A8N4ERP9</accession>
<dbReference type="RefSeq" id="XP_029117593.1">
    <property type="nucleotide sequence ID" value="XM_029261760.1"/>
</dbReference>
<dbReference type="PANTHER" id="PTHR45811">
    <property type="entry name" value="COPPER TRANSPORT PROTEIN FAMILY-RELATED"/>
    <property type="match status" value="1"/>
</dbReference>
<evidence type="ECO:0000259" key="7">
    <source>
        <dbReference type="PROSITE" id="PS50846"/>
    </source>
</evidence>
<protein>
    <submittedName>
        <fullName evidence="9">Heavy metal-associated isoprenylated plant protein 43-like isoform X1</fullName>
    </submittedName>
</protein>
<sequence length="122" mass="13541">MKKIVLKISIFCLKCKTCVMRTVAKVEGVNEIKVDVEKGTLTVIGDADPVTIVEKLRKIRKAVAIVSVGENTEPEAKHEPKPKPEPEPELNPCRPLPHCCRSCQPVAIGYVSYDDWNLCSIL</sequence>
<gene>
    <name evidence="9" type="primary">LOC109505481</name>
</gene>
<evidence type="ECO:0000256" key="2">
    <source>
        <dbReference type="ARBA" id="ARBA00022723"/>
    </source>
</evidence>
<organism evidence="8 9">
    <name type="scientific">Elaeis guineensis var. tenera</name>
    <name type="common">Oil palm</name>
    <dbReference type="NCBI Taxonomy" id="51953"/>
    <lineage>
        <taxon>Eukaryota</taxon>
        <taxon>Viridiplantae</taxon>
        <taxon>Streptophyta</taxon>
        <taxon>Embryophyta</taxon>
        <taxon>Tracheophyta</taxon>
        <taxon>Spermatophyta</taxon>
        <taxon>Magnoliopsida</taxon>
        <taxon>Liliopsida</taxon>
        <taxon>Arecaceae</taxon>
        <taxon>Arecoideae</taxon>
        <taxon>Cocoseae</taxon>
        <taxon>Elaeidinae</taxon>
        <taxon>Elaeis</taxon>
    </lineage>
</organism>
<dbReference type="SUPFAM" id="SSF55008">
    <property type="entry name" value="HMA, heavy metal-associated domain"/>
    <property type="match status" value="1"/>
</dbReference>
<dbReference type="PANTHER" id="PTHR45811:SF33">
    <property type="entry name" value="HEAVY METAL-ASSOCIATED ISOPRENYLATED PLANT PROTEIN 2-RELATED"/>
    <property type="match status" value="1"/>
</dbReference>
<name>A0A8N4ERP9_ELAGV</name>
<feature type="domain" description="HMA" evidence="7">
    <location>
        <begin position="1"/>
        <end position="67"/>
    </location>
</feature>
<dbReference type="AlphaFoldDB" id="A0A8N4ERP9"/>
<evidence type="ECO:0000256" key="3">
    <source>
        <dbReference type="ARBA" id="ARBA00023288"/>
    </source>
</evidence>